<dbReference type="RefSeq" id="WP_008293802.1">
    <property type="nucleotide sequence ID" value="NZ_CM002299.1"/>
</dbReference>
<feature type="region of interest" description="Disordered" evidence="4">
    <location>
        <begin position="132"/>
        <end position="151"/>
    </location>
</feature>
<gene>
    <name evidence="5" type="ORF">KT71_06894</name>
</gene>
<dbReference type="STRING" id="314285.KT71_06894"/>
<comment type="similarity">
    <text evidence="1">Belongs to the ZraP family.</text>
</comment>
<proteinExistence type="inferred from homology"/>
<dbReference type="AlphaFoldDB" id="A4ABH6"/>
<dbReference type="EMBL" id="AAOA02000004">
    <property type="protein sequence ID" value="EAQ96730.1"/>
    <property type="molecule type" value="Genomic_DNA"/>
</dbReference>
<dbReference type="eggNOG" id="ENOG5033YBA">
    <property type="taxonomic scope" value="Bacteria"/>
</dbReference>
<reference evidence="5 6" key="2">
    <citation type="journal article" date="2009" name="PLoS ONE">
        <title>The photosynthetic apparatus and its regulation in the aerobic gammaproteobacterium Congregibacter litoralis gen. nov., sp. nov.</title>
        <authorList>
            <person name="Spring S."/>
            <person name="Lunsdorf H."/>
            <person name="Fuchs B.M."/>
            <person name="Tindall B.J."/>
        </authorList>
    </citation>
    <scope>NUCLEOTIDE SEQUENCE [LARGE SCALE GENOMIC DNA]</scope>
    <source>
        <strain evidence="5">KT71</strain>
    </source>
</reference>
<name>A4ABH6_9GAMM</name>
<dbReference type="Proteomes" id="UP000019205">
    <property type="component" value="Chromosome"/>
</dbReference>
<evidence type="ECO:0000313" key="5">
    <source>
        <dbReference type="EMBL" id="EAQ96730.1"/>
    </source>
</evidence>
<dbReference type="InterPro" id="IPR025961">
    <property type="entry name" value="Metal_resist"/>
</dbReference>
<sequence>MKKSNLVVIALLLSVATNLLIAGFFIGKTRGPVEPPPMAWMAEEMAPETRRMVRRQMREQFPQVRPLREEMRRAQGAVREAVSAEDFDPEALASALERSREVSARYQALIHKNLIDISADLPREQRMALARAALERGQRAKRPHRPPENIQ</sequence>
<accession>A4ABH6</accession>
<evidence type="ECO:0000256" key="1">
    <source>
        <dbReference type="ARBA" id="ARBA00044945"/>
    </source>
</evidence>
<evidence type="ECO:0000313" key="6">
    <source>
        <dbReference type="Proteomes" id="UP000019205"/>
    </source>
</evidence>
<comment type="caution">
    <text evidence="5">The sequence shown here is derived from an EMBL/GenBank/DDBJ whole genome shotgun (WGS) entry which is preliminary data.</text>
</comment>
<dbReference type="OrthoDB" id="7304508at2"/>
<organism evidence="5 6">
    <name type="scientific">Congregibacter litoralis KT71</name>
    <dbReference type="NCBI Taxonomy" id="314285"/>
    <lineage>
        <taxon>Bacteria</taxon>
        <taxon>Pseudomonadati</taxon>
        <taxon>Pseudomonadota</taxon>
        <taxon>Gammaproteobacteria</taxon>
        <taxon>Cellvibrionales</taxon>
        <taxon>Halieaceae</taxon>
        <taxon>Congregibacter</taxon>
    </lineage>
</organism>
<keyword evidence="6" id="KW-1185">Reference proteome</keyword>
<evidence type="ECO:0000256" key="3">
    <source>
        <dbReference type="ARBA" id="ARBA00045001"/>
    </source>
</evidence>
<dbReference type="HOGENOM" id="CLU_1728264_0_0_6"/>
<dbReference type="Pfam" id="PF13801">
    <property type="entry name" value="Metal_resist"/>
    <property type="match status" value="1"/>
</dbReference>
<protein>
    <recommendedName>
        <fullName evidence="2">Signaling pathway modulator ZraP</fullName>
    </recommendedName>
    <alternativeName>
        <fullName evidence="3">Zinc resistance-associated protein</fullName>
    </alternativeName>
</protein>
<reference evidence="5 6" key="1">
    <citation type="journal article" date="2007" name="Proc. Natl. Acad. Sci. U.S.A.">
        <title>Characterization of a marine gammaproteobacterium capable of aerobic anoxygenic photosynthesis.</title>
        <authorList>
            <person name="Fuchs B.M."/>
            <person name="Spring S."/>
            <person name="Teeling H."/>
            <person name="Quast C."/>
            <person name="Wulf J."/>
            <person name="Schattenhofer M."/>
            <person name="Yan S."/>
            <person name="Ferriera S."/>
            <person name="Johnson J."/>
            <person name="Glockner F.O."/>
            <person name="Amann R."/>
        </authorList>
    </citation>
    <scope>NUCLEOTIDE SEQUENCE [LARGE SCALE GENOMIC DNA]</scope>
    <source>
        <strain evidence="5">KT71</strain>
    </source>
</reference>
<evidence type="ECO:0000256" key="4">
    <source>
        <dbReference type="SAM" id="MobiDB-lite"/>
    </source>
</evidence>
<evidence type="ECO:0000256" key="2">
    <source>
        <dbReference type="ARBA" id="ARBA00044983"/>
    </source>
</evidence>